<dbReference type="InterPro" id="IPR009057">
    <property type="entry name" value="Homeodomain-like_sf"/>
</dbReference>
<name>A0A7C9RBZ7_9HYPH</name>
<dbReference type="EMBL" id="JAAKZG010000039">
    <property type="protein sequence ID" value="NGN45322.1"/>
    <property type="molecule type" value="Genomic_DNA"/>
</dbReference>
<proteinExistence type="predicted"/>
<dbReference type="InterPro" id="IPR050109">
    <property type="entry name" value="HTH-type_TetR-like_transc_reg"/>
</dbReference>
<comment type="caution">
    <text evidence="6">The sequence shown here is derived from an EMBL/GenBank/DDBJ whole genome shotgun (WGS) entry which is preliminary data.</text>
</comment>
<keyword evidence="3" id="KW-0804">Transcription</keyword>
<protein>
    <submittedName>
        <fullName evidence="6">TetR/AcrR family transcriptional regulator</fullName>
    </submittedName>
</protein>
<sequence>MTEHTPINVQSRRERQKAELRAELLAAAHALVKEEGYDGLTIRKLAKRVGYATMSVYSYFADKHEILLALAEDAYRNLARRMEQDTPADPMAALHKMMEEYTLFALDNPNEYRTVFMTGDHNHPLGASEEEIQQIKEQNPAMQILLKRVQACIDAGIFRGDVHAIATLLWSYGHGTVSLLITFPHYPFGEREAFLRTSMDVALTGLMSREIGALTPPEERC</sequence>
<dbReference type="AlphaFoldDB" id="A0A7C9RBZ7"/>
<evidence type="ECO:0000256" key="2">
    <source>
        <dbReference type="ARBA" id="ARBA00023125"/>
    </source>
</evidence>
<dbReference type="Pfam" id="PF00440">
    <property type="entry name" value="TetR_N"/>
    <property type="match status" value="1"/>
</dbReference>
<dbReference type="Pfam" id="PF13305">
    <property type="entry name" value="TetR_C_33"/>
    <property type="match status" value="1"/>
</dbReference>
<evidence type="ECO:0000256" key="1">
    <source>
        <dbReference type="ARBA" id="ARBA00023015"/>
    </source>
</evidence>
<accession>A0A7C9RBZ7</accession>
<evidence type="ECO:0000256" key="3">
    <source>
        <dbReference type="ARBA" id="ARBA00023163"/>
    </source>
</evidence>
<evidence type="ECO:0000313" key="7">
    <source>
        <dbReference type="Proteomes" id="UP000481252"/>
    </source>
</evidence>
<dbReference type="Gene3D" id="1.10.357.10">
    <property type="entry name" value="Tetracycline Repressor, domain 2"/>
    <property type="match status" value="1"/>
</dbReference>
<evidence type="ECO:0000259" key="5">
    <source>
        <dbReference type="PROSITE" id="PS50977"/>
    </source>
</evidence>
<evidence type="ECO:0000313" key="6">
    <source>
        <dbReference type="EMBL" id="NGN45322.1"/>
    </source>
</evidence>
<dbReference type="SUPFAM" id="SSF46689">
    <property type="entry name" value="Homeodomain-like"/>
    <property type="match status" value="1"/>
</dbReference>
<keyword evidence="1" id="KW-0805">Transcription regulation</keyword>
<dbReference type="Proteomes" id="UP000481252">
    <property type="component" value="Unassembled WGS sequence"/>
</dbReference>
<feature type="DNA-binding region" description="H-T-H motif" evidence="4">
    <location>
        <begin position="41"/>
        <end position="60"/>
    </location>
</feature>
<dbReference type="SUPFAM" id="SSF48498">
    <property type="entry name" value="Tetracyclin repressor-like, C-terminal domain"/>
    <property type="match status" value="1"/>
</dbReference>
<dbReference type="PANTHER" id="PTHR30055">
    <property type="entry name" value="HTH-TYPE TRANSCRIPTIONAL REGULATOR RUTR"/>
    <property type="match status" value="1"/>
</dbReference>
<reference evidence="6 7" key="1">
    <citation type="submission" date="2020-02" db="EMBL/GenBank/DDBJ databases">
        <title>Genome sequence of the type strain CGMCC 1.15528 of Mesorhizobium zhangyense.</title>
        <authorList>
            <person name="Gao J."/>
            <person name="Sun J."/>
        </authorList>
    </citation>
    <scope>NUCLEOTIDE SEQUENCE [LARGE SCALE GENOMIC DNA]</scope>
    <source>
        <strain evidence="6 7">CGMCC 1.15528</strain>
    </source>
</reference>
<organism evidence="6 7">
    <name type="scientific">Mesorhizobium zhangyense</name>
    <dbReference type="NCBI Taxonomy" id="1776730"/>
    <lineage>
        <taxon>Bacteria</taxon>
        <taxon>Pseudomonadati</taxon>
        <taxon>Pseudomonadota</taxon>
        <taxon>Alphaproteobacteria</taxon>
        <taxon>Hyphomicrobiales</taxon>
        <taxon>Phyllobacteriaceae</taxon>
        <taxon>Mesorhizobium</taxon>
    </lineage>
</organism>
<gene>
    <name evidence="6" type="ORF">G6N74_30215</name>
</gene>
<dbReference type="InterPro" id="IPR036271">
    <property type="entry name" value="Tet_transcr_reg_TetR-rel_C_sf"/>
</dbReference>
<keyword evidence="2 4" id="KW-0238">DNA-binding</keyword>
<dbReference type="RefSeq" id="WP_165121692.1">
    <property type="nucleotide sequence ID" value="NZ_JAAKZG010000039.1"/>
</dbReference>
<dbReference type="PRINTS" id="PR00455">
    <property type="entry name" value="HTHTETR"/>
</dbReference>
<dbReference type="PROSITE" id="PS50977">
    <property type="entry name" value="HTH_TETR_2"/>
    <property type="match status" value="1"/>
</dbReference>
<dbReference type="InterPro" id="IPR025996">
    <property type="entry name" value="MT1864/Rv1816-like_C"/>
</dbReference>
<evidence type="ECO:0000256" key="4">
    <source>
        <dbReference type="PROSITE-ProRule" id="PRU00335"/>
    </source>
</evidence>
<keyword evidence="7" id="KW-1185">Reference proteome</keyword>
<dbReference type="GO" id="GO:0003700">
    <property type="term" value="F:DNA-binding transcription factor activity"/>
    <property type="evidence" value="ECO:0007669"/>
    <property type="project" value="TreeGrafter"/>
</dbReference>
<dbReference type="PANTHER" id="PTHR30055:SF212">
    <property type="entry name" value="TETR-FAMILY FAMILY TRANSCRIPTIONAL REGULATOR"/>
    <property type="match status" value="1"/>
</dbReference>
<dbReference type="InterPro" id="IPR001647">
    <property type="entry name" value="HTH_TetR"/>
</dbReference>
<dbReference type="GO" id="GO:0000976">
    <property type="term" value="F:transcription cis-regulatory region binding"/>
    <property type="evidence" value="ECO:0007669"/>
    <property type="project" value="TreeGrafter"/>
</dbReference>
<feature type="domain" description="HTH tetR-type" evidence="5">
    <location>
        <begin position="18"/>
        <end position="78"/>
    </location>
</feature>